<dbReference type="AlphaFoldDB" id="A0A3C1KRG8"/>
<dbReference type="InterPro" id="IPR013433">
    <property type="entry name" value="PHA_gran_rgn"/>
</dbReference>
<name>A0A3C1KRG8_9GAMM</name>
<dbReference type="EMBL" id="DMND01000210">
    <property type="protein sequence ID" value="HAN29083.1"/>
    <property type="molecule type" value="Genomic_DNA"/>
</dbReference>
<proteinExistence type="predicted"/>
<accession>A0A3C1KRG8</accession>
<gene>
    <name evidence="1" type="ORF">DCP75_15460</name>
</gene>
<dbReference type="Pfam" id="PF09650">
    <property type="entry name" value="PHA_gran_rgn"/>
    <property type="match status" value="1"/>
</dbReference>
<sequence length="91" mass="10245">MAGFRLTKPYTMPKEDLRQAAQRLADRLEREHGVRSRWEGDSVRMKGGGIDGKLSFHDGLVDVSVRLGLLASAFQGPLRAEVQRYLDEMIS</sequence>
<protein>
    <submittedName>
        <fullName evidence="1">Polyhydroxyalkanoic acid synthase</fullName>
    </submittedName>
</protein>
<evidence type="ECO:0000313" key="2">
    <source>
        <dbReference type="Proteomes" id="UP000259273"/>
    </source>
</evidence>
<dbReference type="Proteomes" id="UP000259273">
    <property type="component" value="Unassembled WGS sequence"/>
</dbReference>
<evidence type="ECO:0000313" key="1">
    <source>
        <dbReference type="EMBL" id="HAN29083.1"/>
    </source>
</evidence>
<comment type="caution">
    <text evidence="1">The sequence shown here is derived from an EMBL/GenBank/DDBJ whole genome shotgun (WGS) entry which is preliminary data.</text>
</comment>
<dbReference type="STRING" id="1121937.GCA_000423125_01932"/>
<dbReference type="NCBIfam" id="TIGR02610">
    <property type="entry name" value="PHA_gran_rgn"/>
    <property type="match status" value="1"/>
</dbReference>
<reference evidence="1 2" key="1">
    <citation type="journal article" date="2018" name="Nat. Biotechnol.">
        <title>A standardized bacterial taxonomy based on genome phylogeny substantially revises the tree of life.</title>
        <authorList>
            <person name="Parks D.H."/>
            <person name="Chuvochina M."/>
            <person name="Waite D.W."/>
            <person name="Rinke C."/>
            <person name="Skarshewski A."/>
            <person name="Chaumeil P.A."/>
            <person name="Hugenholtz P."/>
        </authorList>
    </citation>
    <scope>NUCLEOTIDE SEQUENCE [LARGE SCALE GENOMIC DNA]</scope>
    <source>
        <strain evidence="1">UBA9158</strain>
    </source>
</reference>
<organism evidence="1 2">
    <name type="scientific">Haliea salexigens</name>
    <dbReference type="NCBI Taxonomy" id="287487"/>
    <lineage>
        <taxon>Bacteria</taxon>
        <taxon>Pseudomonadati</taxon>
        <taxon>Pseudomonadota</taxon>
        <taxon>Gammaproteobacteria</taxon>
        <taxon>Cellvibrionales</taxon>
        <taxon>Halieaceae</taxon>
        <taxon>Haliea</taxon>
    </lineage>
</organism>